<gene>
    <name evidence="2" type="ORF">EYW49_00715</name>
</gene>
<dbReference type="CDD" id="cd16841">
    <property type="entry name" value="RraA_family"/>
    <property type="match status" value="1"/>
</dbReference>
<feature type="binding site" evidence="1">
    <location>
        <position position="111"/>
    </location>
    <ligand>
        <name>substrate</name>
    </ligand>
</feature>
<dbReference type="Gene3D" id="3.50.30.40">
    <property type="entry name" value="Ribonuclease E inhibitor RraA/RraA-like"/>
    <property type="match status" value="1"/>
</dbReference>
<dbReference type="RefSeq" id="WP_131304894.1">
    <property type="nucleotide sequence ID" value="NZ_SJFN01000001.1"/>
</dbReference>
<name>A0A4Q9VY18_9HYPH</name>
<dbReference type="AlphaFoldDB" id="A0A4Q9VY18"/>
<proteinExistence type="predicted"/>
<organism evidence="2 3">
    <name type="scientific">Siculibacillus lacustris</name>
    <dbReference type="NCBI Taxonomy" id="1549641"/>
    <lineage>
        <taxon>Bacteria</taxon>
        <taxon>Pseudomonadati</taxon>
        <taxon>Pseudomonadota</taxon>
        <taxon>Alphaproteobacteria</taxon>
        <taxon>Hyphomicrobiales</taxon>
        <taxon>Ancalomicrobiaceae</taxon>
        <taxon>Siculibacillus</taxon>
    </lineage>
</organism>
<dbReference type="SUPFAM" id="SSF89562">
    <property type="entry name" value="RraA-like"/>
    <property type="match status" value="1"/>
</dbReference>
<dbReference type="EMBL" id="SJFN01000001">
    <property type="protein sequence ID" value="TBW41280.1"/>
    <property type="molecule type" value="Genomic_DNA"/>
</dbReference>
<keyword evidence="3" id="KW-1185">Reference proteome</keyword>
<dbReference type="Pfam" id="PF03737">
    <property type="entry name" value="RraA-like"/>
    <property type="match status" value="1"/>
</dbReference>
<dbReference type="OrthoDB" id="9812532at2"/>
<evidence type="ECO:0000313" key="2">
    <source>
        <dbReference type="EMBL" id="TBW41280.1"/>
    </source>
</evidence>
<sequence length="219" mass="22441">MTTAAEPIDVAVAYRTVTAATAHEAMGRKGALDSAIKPIRSGMRVLGRAFTCSCPPGDNLTLHAALKLAKPGEVIVVAAAGFTEQGLFGEVMASSAKARGLAGLVVDGGVRDSAQIHALGFPVFARAVSIKGAIKETLGELGKPVVVGGELVSPGDLVIGDDDGVVVIPAAAIPAIAVASAEREAKEARFRAALLRGDTTWEMLNLNALMAQKGSDFRL</sequence>
<dbReference type="PANTHER" id="PTHR33254">
    <property type="entry name" value="4-HYDROXY-4-METHYL-2-OXOGLUTARATE ALDOLASE 3-RELATED"/>
    <property type="match status" value="1"/>
</dbReference>
<dbReference type="PANTHER" id="PTHR33254:SF16">
    <property type="entry name" value="BLR3842 PROTEIN"/>
    <property type="match status" value="1"/>
</dbReference>
<dbReference type="GO" id="GO:0046872">
    <property type="term" value="F:metal ion binding"/>
    <property type="evidence" value="ECO:0007669"/>
    <property type="project" value="UniProtKB-KW"/>
</dbReference>
<dbReference type="InterPro" id="IPR036704">
    <property type="entry name" value="RraA/RraA-like_sf"/>
</dbReference>
<keyword evidence="1" id="KW-0479">Metal-binding</keyword>
<reference evidence="2 3" key="1">
    <citation type="submission" date="2019-02" db="EMBL/GenBank/DDBJ databases">
        <title>Siculibacillus lacustris gen. nov., sp. nov., a new rosette-forming bacterium isolated from a freshwater crater lake (Lake St. Ana, Romania).</title>
        <authorList>
            <person name="Felfoldi T."/>
            <person name="Marton Z."/>
            <person name="Szabo A."/>
            <person name="Mentes A."/>
            <person name="Boka K."/>
            <person name="Marialigeti K."/>
            <person name="Mathe I."/>
            <person name="Koncz M."/>
            <person name="Schumann P."/>
            <person name="Toth E."/>
        </authorList>
    </citation>
    <scope>NUCLEOTIDE SEQUENCE [LARGE SCALE GENOMIC DNA]</scope>
    <source>
        <strain evidence="2 3">SA-279</strain>
    </source>
</reference>
<dbReference type="NCBIfam" id="NF006731">
    <property type="entry name" value="PRK09262.1"/>
    <property type="match status" value="1"/>
</dbReference>
<keyword evidence="1" id="KW-0460">Magnesium</keyword>
<comment type="cofactor">
    <cofactor evidence="1">
        <name>Mg(2+)</name>
        <dbReference type="ChEBI" id="CHEBI:18420"/>
    </cofactor>
</comment>
<accession>A0A4Q9VY18</accession>
<evidence type="ECO:0000256" key="1">
    <source>
        <dbReference type="PIRSR" id="PIRSR605493-1"/>
    </source>
</evidence>
<feature type="binding site" evidence="1">
    <location>
        <position position="112"/>
    </location>
    <ligand>
        <name>Mg(2+)</name>
        <dbReference type="ChEBI" id="CHEBI:18420"/>
    </ligand>
</feature>
<feature type="binding site" evidence="1">
    <location>
        <begin position="89"/>
        <end position="92"/>
    </location>
    <ligand>
        <name>substrate</name>
    </ligand>
</feature>
<evidence type="ECO:0000313" key="3">
    <source>
        <dbReference type="Proteomes" id="UP000292781"/>
    </source>
</evidence>
<protein>
    <submittedName>
        <fullName evidence="2">4-carboxy-4-hydroxy-2-oxoadipate aldolase/oxaloacetate decarboxylase</fullName>
    </submittedName>
</protein>
<dbReference type="InterPro" id="IPR005493">
    <property type="entry name" value="RraA/RraA-like"/>
</dbReference>
<comment type="caution">
    <text evidence="2">The sequence shown here is derived from an EMBL/GenBank/DDBJ whole genome shotgun (WGS) entry which is preliminary data.</text>
</comment>
<dbReference type="Proteomes" id="UP000292781">
    <property type="component" value="Unassembled WGS sequence"/>
</dbReference>